<dbReference type="Gene3D" id="3.90.228.10">
    <property type="match status" value="1"/>
</dbReference>
<evidence type="ECO:0000259" key="2">
    <source>
        <dbReference type="Pfam" id="PF18760"/>
    </source>
</evidence>
<evidence type="ECO:0000313" key="4">
    <source>
        <dbReference type="Proteomes" id="UP000501466"/>
    </source>
</evidence>
<feature type="compositionally biased region" description="Basic and acidic residues" evidence="1">
    <location>
        <begin position="20"/>
        <end position="29"/>
    </location>
</feature>
<dbReference type="KEGG" id="tzo:THMIRHAT_22880"/>
<accession>A0A6F8PQY5</accession>
<dbReference type="AlphaFoldDB" id="A0A6F8PQY5"/>
<feature type="region of interest" description="Disordered" evidence="1">
    <location>
        <begin position="1"/>
        <end position="29"/>
    </location>
</feature>
<dbReference type="EMBL" id="AP021888">
    <property type="protein sequence ID" value="BBP44542.1"/>
    <property type="molecule type" value="Genomic_DNA"/>
</dbReference>
<organism evidence="3 4">
    <name type="scientific">Thiosulfativibrio zosterae</name>
    <dbReference type="NCBI Taxonomy" id="2675053"/>
    <lineage>
        <taxon>Bacteria</taxon>
        <taxon>Pseudomonadati</taxon>
        <taxon>Pseudomonadota</taxon>
        <taxon>Gammaproteobacteria</taxon>
        <taxon>Thiotrichales</taxon>
        <taxon>Piscirickettsiaceae</taxon>
        <taxon>Thiosulfativibrio</taxon>
    </lineage>
</organism>
<dbReference type="InterPro" id="IPR049522">
    <property type="entry name" value="ART-PolyVal_dom"/>
</dbReference>
<dbReference type="RefSeq" id="WP_173292253.1">
    <property type="nucleotide sequence ID" value="NZ_AP021888.1"/>
</dbReference>
<feature type="region of interest" description="Disordered" evidence="1">
    <location>
        <begin position="520"/>
        <end position="539"/>
    </location>
</feature>
<dbReference type="SUPFAM" id="SSF56399">
    <property type="entry name" value="ADP-ribosylation"/>
    <property type="match status" value="1"/>
</dbReference>
<reference evidence="4" key="1">
    <citation type="submission" date="2019-11" db="EMBL/GenBank/DDBJ databases">
        <title>Isolation and characterization of two novel species in the genus Thiomicrorhabdus.</title>
        <authorList>
            <person name="Mochizuki J."/>
            <person name="Kojima H."/>
            <person name="Fukui M."/>
        </authorList>
    </citation>
    <scope>NUCLEOTIDE SEQUENCE [LARGE SCALE GENOMIC DNA]</scope>
    <source>
        <strain evidence="4">AkT22</strain>
    </source>
</reference>
<sequence>MLGELEDATQKLPAQQVKEAAQEIDKNESQDITDFRTDLAKYYGISPEQVNARADELLLPDDVQSTLETLFGKRIVGFKGGKNANAFNGLILPGRNDRIYVASDSTKPVMNIAGHELLHSIREENPDLYADLVAAVTPIIKNEWQYLDKLNEARRKEGKPDAELDLAIEEILADVMGDNFTNQAFWAKVSINLDAKKPGLFNQLIKKVKSFLAALKNALNPLGHDNYITDIEAAQDAVAEFAALHMKSRMGNKKAKARIDLLVNFNDPSFMTIGKKGQFIEIDGEIDLGVLDSNGYRQTASIRLETGNDDYGLAHAKKHESEVKLAGFKSIEEFINHVVKNYTEVRKANLGKLVIDVPLPDKKKGHLAIVTLKPSESGDFWSIDSAFISRLGSINNRYKDIVAVIDRAKSNKLRGKDQSFPISNEFKATSLEERATFATNDSINNPNSEVNLSKQINQDNGKGSPAWEAAKAKGLDMSHEARKARAIKHGFVYDINSLILEKAREQGKLAYFAKINRSAESSRDKDGGEGNPIRPDTFYHGTSDNIFRFGKAHPNRKDNGWLGSGIYFTDSSVLAGSYANTKSGEVEPNLIPVHLRIVNPYIATISDKRSLIGASASETQAFTNSLVDQGYDSAILPFKDSLEVVVFEPNQIRSINAAFDPDNADSPNILFSRKFDDTTDTQERFLSKIGTPDTAASAKQKLAKIADGVGQKFNLRCYSKITEKYYDCQLAQGWLCLKRWTPIPPIYPKELLGLGHFGLSTPSAFARRLCPQADTYYAISIH</sequence>
<gene>
    <name evidence="3" type="ORF">THMIRHAT_22880</name>
</gene>
<protein>
    <recommendedName>
        <fullName evidence="2">ART-PolyVal-like domain-containing protein</fullName>
    </recommendedName>
</protein>
<dbReference type="Pfam" id="PF18760">
    <property type="entry name" value="ART-PolyVal"/>
    <property type="match status" value="1"/>
</dbReference>
<evidence type="ECO:0000256" key="1">
    <source>
        <dbReference type="SAM" id="MobiDB-lite"/>
    </source>
</evidence>
<evidence type="ECO:0000313" key="3">
    <source>
        <dbReference type="EMBL" id="BBP44542.1"/>
    </source>
</evidence>
<keyword evidence="4" id="KW-1185">Reference proteome</keyword>
<proteinExistence type="predicted"/>
<name>A0A6F8PQY5_9GAMM</name>
<dbReference type="Proteomes" id="UP000501466">
    <property type="component" value="Chromosome"/>
</dbReference>
<feature type="domain" description="ART-PolyVal-like" evidence="2">
    <location>
        <begin position="534"/>
        <end position="656"/>
    </location>
</feature>